<evidence type="ECO:0000256" key="5">
    <source>
        <dbReference type="ARBA" id="ARBA00023306"/>
    </source>
</evidence>
<dbReference type="AlphaFoldDB" id="A0A2H5Y763"/>
<dbReference type="Pfam" id="PF08478">
    <property type="entry name" value="POTRA_1"/>
    <property type="match status" value="1"/>
</dbReference>
<evidence type="ECO:0000256" key="6">
    <source>
        <dbReference type="SAM" id="Phobius"/>
    </source>
</evidence>
<evidence type="ECO:0000259" key="7">
    <source>
        <dbReference type="Pfam" id="PF08478"/>
    </source>
</evidence>
<keyword evidence="4 6" id="KW-1133">Transmembrane helix</keyword>
<evidence type="ECO:0000256" key="4">
    <source>
        <dbReference type="ARBA" id="ARBA00022989"/>
    </source>
</evidence>
<feature type="domain" description="POTRA" evidence="7">
    <location>
        <begin position="42"/>
        <end position="97"/>
    </location>
</feature>
<dbReference type="Proteomes" id="UP000236642">
    <property type="component" value="Unassembled WGS sequence"/>
</dbReference>
<organism evidence="8 9">
    <name type="scientific">Candidatus Thermoflexus japonica</name>
    <dbReference type="NCBI Taxonomy" id="2035417"/>
    <lineage>
        <taxon>Bacteria</taxon>
        <taxon>Bacillati</taxon>
        <taxon>Chloroflexota</taxon>
        <taxon>Thermoflexia</taxon>
        <taxon>Thermoflexales</taxon>
        <taxon>Thermoflexaceae</taxon>
        <taxon>Thermoflexus</taxon>
    </lineage>
</organism>
<dbReference type="GO" id="GO:0051301">
    <property type="term" value="P:cell division"/>
    <property type="evidence" value="ECO:0007669"/>
    <property type="project" value="UniProtKB-KW"/>
</dbReference>
<dbReference type="EMBL" id="BEHY01000031">
    <property type="protein sequence ID" value="GBD09218.1"/>
    <property type="molecule type" value="Genomic_DNA"/>
</dbReference>
<evidence type="ECO:0000256" key="1">
    <source>
        <dbReference type="ARBA" id="ARBA00022475"/>
    </source>
</evidence>
<comment type="caution">
    <text evidence="8">The sequence shown here is derived from an EMBL/GenBank/DDBJ whole genome shotgun (WGS) entry which is preliminary data.</text>
</comment>
<dbReference type="InterPro" id="IPR013685">
    <property type="entry name" value="POTRA_FtsQ_type"/>
</dbReference>
<evidence type="ECO:0000256" key="3">
    <source>
        <dbReference type="ARBA" id="ARBA00022692"/>
    </source>
</evidence>
<keyword evidence="2 8" id="KW-0132">Cell division</keyword>
<keyword evidence="6" id="KW-0472">Membrane</keyword>
<feature type="transmembrane region" description="Helical" evidence="6">
    <location>
        <begin position="15"/>
        <end position="38"/>
    </location>
</feature>
<evidence type="ECO:0000313" key="9">
    <source>
        <dbReference type="Proteomes" id="UP000236642"/>
    </source>
</evidence>
<name>A0A2H5Y763_9CHLR</name>
<proteinExistence type="predicted"/>
<gene>
    <name evidence="8" type="primary">ftsQ</name>
    <name evidence="8" type="ORF">HRbin22_01467</name>
</gene>
<protein>
    <submittedName>
        <fullName evidence="8">Cell division protein FtsQ</fullName>
    </submittedName>
</protein>
<keyword evidence="1" id="KW-1003">Cell membrane</keyword>
<accession>A0A2H5Y763</accession>
<keyword evidence="3 6" id="KW-0812">Transmembrane</keyword>
<reference evidence="9" key="1">
    <citation type="submission" date="2017-09" db="EMBL/GenBank/DDBJ databases">
        <title>Metaegenomics of thermophilic ammonia-oxidizing enrichment culture.</title>
        <authorList>
            <person name="Kato S."/>
            <person name="Suzuki K."/>
        </authorList>
    </citation>
    <scope>NUCLEOTIDE SEQUENCE [LARGE SCALE GENOMIC DNA]</scope>
</reference>
<evidence type="ECO:0000313" key="8">
    <source>
        <dbReference type="EMBL" id="GBD09218.1"/>
    </source>
</evidence>
<keyword evidence="5" id="KW-0131">Cell cycle</keyword>
<evidence type="ECO:0000256" key="2">
    <source>
        <dbReference type="ARBA" id="ARBA00022618"/>
    </source>
</evidence>
<sequence length="235" mass="25652">MAVAVWTLRPAGSRLAAGGLLLLWAIAGGVLLLHDAFYTRLDVAGARRLSPEALAVASGIDGLHIFWVNPAEAAAAVRRQFPTLKAATVRCRWPAFCTLFVVEGQASWEWVSGDLRLLLDDSGQALGGEAVEARRRLEVYGLPPLAPGQRVDPWLWARMQDLSQAFPEIGAFRYETGRGFSFVDPYGWPVLLGEFGSMTARAAVWRALRERLAAQGQRPAYLDLRVPEAPAVGFP</sequence>